<organism evidence="1 2">
    <name type="scientific">Deinococcus aerius</name>
    <dbReference type="NCBI Taxonomy" id="200253"/>
    <lineage>
        <taxon>Bacteria</taxon>
        <taxon>Thermotogati</taxon>
        <taxon>Deinococcota</taxon>
        <taxon>Deinococci</taxon>
        <taxon>Deinococcales</taxon>
        <taxon>Deinococcaceae</taxon>
        <taxon>Deinococcus</taxon>
    </lineage>
</organism>
<sequence>MNEGMISGCVVRVEDKTQTFPAAIVTLAGETSRVSKALVFFEQVRVTGDVAVKALQLEPGQAVLFDRAAVEQLIWTDRQTQEPRAQIVTRGRSFVKLQGVRTRRQGEHLILENAVNIFTLHGRLAKKTETRRAGVFGEVTEALVTLNLPVKSGAPETRPHYLKVEAWRETPLKGQRGGALVITQVLVKTDASILGGEKRYFTALEERSSSVMA</sequence>
<comment type="caution">
    <text evidence="1">The sequence shown here is derived from an EMBL/GenBank/DDBJ whole genome shotgun (WGS) entry which is preliminary data.</text>
</comment>
<dbReference type="RefSeq" id="WP_103128198.1">
    <property type="nucleotide sequence ID" value="NZ_BFAG01000002.1"/>
</dbReference>
<dbReference type="EMBL" id="BFAG01000002">
    <property type="protein sequence ID" value="GBF04735.1"/>
    <property type="molecule type" value="Genomic_DNA"/>
</dbReference>
<evidence type="ECO:0000313" key="1">
    <source>
        <dbReference type="EMBL" id="GBF04735.1"/>
    </source>
</evidence>
<keyword evidence="2" id="KW-1185">Reference proteome</keyword>
<dbReference type="OrthoDB" id="62500at2"/>
<protein>
    <submittedName>
        <fullName evidence="1">Uncharacterized protein</fullName>
    </submittedName>
</protein>
<name>A0A2I9DW22_9DEIO</name>
<accession>A0A2I9DW22</accession>
<gene>
    <name evidence="1" type="ORF">DAERI_020332</name>
</gene>
<dbReference type="AlphaFoldDB" id="A0A2I9DW22"/>
<evidence type="ECO:0000313" key="2">
    <source>
        <dbReference type="Proteomes" id="UP000236569"/>
    </source>
</evidence>
<reference evidence="2" key="1">
    <citation type="submission" date="2018-01" db="EMBL/GenBank/DDBJ databases">
        <title>Draft Genome Sequence of the Radioresistant Bacterium Deinococcus aerius TR0125, Isolated from the Higher Atmosphere above Japan.</title>
        <authorList>
            <person name="Satoh K."/>
            <person name="Arai H."/>
            <person name="Sanzen T."/>
            <person name="Kawaguchi Y."/>
            <person name="Hayashi H."/>
            <person name="Yokobori S."/>
            <person name="Yamagishi A."/>
            <person name="Oono Y."/>
            <person name="Narumi I."/>
        </authorList>
    </citation>
    <scope>NUCLEOTIDE SEQUENCE [LARGE SCALE GENOMIC DNA]</scope>
    <source>
        <strain evidence="2">TR0125</strain>
    </source>
</reference>
<proteinExistence type="predicted"/>
<dbReference type="Proteomes" id="UP000236569">
    <property type="component" value="Unassembled WGS sequence"/>
</dbReference>